<dbReference type="PROSITE" id="PS50109">
    <property type="entry name" value="HIS_KIN"/>
    <property type="match status" value="1"/>
</dbReference>
<dbReference type="GO" id="GO:0000155">
    <property type="term" value="F:phosphorelay sensor kinase activity"/>
    <property type="evidence" value="ECO:0007669"/>
    <property type="project" value="TreeGrafter"/>
</dbReference>
<dbReference type="SMART" id="SM00448">
    <property type="entry name" value="REC"/>
    <property type="match status" value="1"/>
</dbReference>
<dbReference type="InterPro" id="IPR036890">
    <property type="entry name" value="HATPase_C_sf"/>
</dbReference>
<dbReference type="AlphaFoldDB" id="A0A0S7BC58"/>
<dbReference type="Gene3D" id="3.30.565.10">
    <property type="entry name" value="Histidine kinase-like ATPase, C-terminal domain"/>
    <property type="match status" value="1"/>
</dbReference>
<dbReference type="CDD" id="cd17574">
    <property type="entry name" value="REC_OmpR"/>
    <property type="match status" value="1"/>
</dbReference>
<dbReference type="EMBL" id="DF967972">
    <property type="protein sequence ID" value="GAP12368.1"/>
    <property type="molecule type" value="Genomic_DNA"/>
</dbReference>
<dbReference type="STRING" id="360412.LARV_00102"/>
<dbReference type="InterPro" id="IPR003018">
    <property type="entry name" value="GAF"/>
</dbReference>
<dbReference type="InterPro" id="IPR003594">
    <property type="entry name" value="HATPase_dom"/>
</dbReference>
<dbReference type="InterPro" id="IPR005467">
    <property type="entry name" value="His_kinase_dom"/>
</dbReference>
<evidence type="ECO:0000256" key="2">
    <source>
        <dbReference type="ARBA" id="ARBA00022777"/>
    </source>
</evidence>
<organism evidence="6">
    <name type="scientific">Longilinea arvoryzae</name>
    <dbReference type="NCBI Taxonomy" id="360412"/>
    <lineage>
        <taxon>Bacteria</taxon>
        <taxon>Bacillati</taxon>
        <taxon>Chloroflexota</taxon>
        <taxon>Anaerolineae</taxon>
        <taxon>Anaerolineales</taxon>
        <taxon>Anaerolineaceae</taxon>
        <taxon>Longilinea</taxon>
    </lineage>
</organism>
<dbReference type="GO" id="GO:0005886">
    <property type="term" value="C:plasma membrane"/>
    <property type="evidence" value="ECO:0007669"/>
    <property type="project" value="TreeGrafter"/>
</dbReference>
<dbReference type="InterPro" id="IPR029016">
    <property type="entry name" value="GAF-like_dom_sf"/>
</dbReference>
<comment type="caution">
    <text evidence="3">Lacks conserved residue(s) required for the propagation of feature annotation.</text>
</comment>
<evidence type="ECO:0000313" key="6">
    <source>
        <dbReference type="EMBL" id="GAP12368.1"/>
    </source>
</evidence>
<dbReference type="Pfam" id="PF02518">
    <property type="entry name" value="HATPase_c"/>
    <property type="match status" value="1"/>
</dbReference>
<evidence type="ECO:0000259" key="4">
    <source>
        <dbReference type="PROSITE" id="PS50109"/>
    </source>
</evidence>
<dbReference type="Proteomes" id="UP000055060">
    <property type="component" value="Unassembled WGS sequence"/>
</dbReference>
<protein>
    <submittedName>
        <fullName evidence="6">Histidine kinase</fullName>
    </submittedName>
</protein>
<sequence length="547" mass="60127">MTAPRDRILVVENDPIISDMIGRQILQPSGYQYLVVSDASSAINRAMQFAPDAIIAELNLPGLSGKDLLVALTSQGLATPVILLAPKGNEADIIQTFRLGAADYLTWPAREPEVINVVERVLKQVHDRHERERLSRQLHNTNQELQQRVRELTAIFSVGKAVTSVTDQSQVFEKILEGATHVTQAELGWFLLRDEASKNYLLVAGRNLPASLPVQMGQPWDDGISSLVALSGEALAIHGEPLKRFKIAPLGQSALIVPVKVQKQVIGLLVMMRKQPTPFTPSDQHLLEALADYAAISLVNARLFRTVEDRARMQQNAAEVAQLGEKVNNSLLLSLRQELRGPMEIARSALDFLAKDITIHWTPDQRQALSAVQEQVGYTSRLAESLQPSEGLRGSPANLTEITRLAVNRMQPFVGANNLSLAADLPNEAFDIQADGALLLQAVTGLLNYVLRVSTNGSQVGLKLERTPEGMAHLSIHYSGPNLNTGMLARIFDKPPVNEPSRSRRFFAAAIGLPLVKDVILKFNGKTWAERKPGQTTLFHILLPLLH</sequence>
<dbReference type="PANTHER" id="PTHR45569:SF1">
    <property type="entry name" value="SENSOR PROTEIN KDPD"/>
    <property type="match status" value="1"/>
</dbReference>
<evidence type="ECO:0000259" key="5">
    <source>
        <dbReference type="PROSITE" id="PS50110"/>
    </source>
</evidence>
<keyword evidence="2 6" id="KW-0418">Kinase</keyword>
<dbReference type="RefSeq" id="WP_075071802.1">
    <property type="nucleotide sequence ID" value="NZ_DF967972.1"/>
</dbReference>
<dbReference type="SUPFAM" id="SSF55874">
    <property type="entry name" value="ATPase domain of HSP90 chaperone/DNA topoisomerase II/histidine kinase"/>
    <property type="match status" value="1"/>
</dbReference>
<dbReference type="OrthoDB" id="147020at2"/>
<keyword evidence="7" id="KW-1185">Reference proteome</keyword>
<dbReference type="Gene3D" id="3.40.50.2300">
    <property type="match status" value="1"/>
</dbReference>
<dbReference type="SUPFAM" id="SSF52172">
    <property type="entry name" value="CheY-like"/>
    <property type="match status" value="1"/>
</dbReference>
<name>A0A0S7BC58_9CHLR</name>
<dbReference type="SUPFAM" id="SSF55781">
    <property type="entry name" value="GAF domain-like"/>
    <property type="match status" value="1"/>
</dbReference>
<proteinExistence type="predicted"/>
<dbReference type="SMART" id="SM00065">
    <property type="entry name" value="GAF"/>
    <property type="match status" value="1"/>
</dbReference>
<dbReference type="Pfam" id="PF13185">
    <property type="entry name" value="GAF_2"/>
    <property type="match status" value="1"/>
</dbReference>
<dbReference type="InterPro" id="IPR052023">
    <property type="entry name" value="Histidine_kinase_KdpD"/>
</dbReference>
<dbReference type="PANTHER" id="PTHR45569">
    <property type="entry name" value="SENSOR PROTEIN KDPD"/>
    <property type="match status" value="1"/>
</dbReference>
<dbReference type="Gene3D" id="3.30.450.40">
    <property type="match status" value="1"/>
</dbReference>
<keyword evidence="1" id="KW-0808">Transferase</keyword>
<gene>
    <name evidence="6" type="ORF">LARV_00102</name>
</gene>
<feature type="domain" description="Response regulatory" evidence="5">
    <location>
        <begin position="7"/>
        <end position="122"/>
    </location>
</feature>
<reference evidence="6" key="1">
    <citation type="submission" date="2015-07" db="EMBL/GenBank/DDBJ databases">
        <title>Draft Genome Sequences of Anaerolinea thermolimosa IMO-1, Bellilinea caldifistulae GOMI-1, Leptolinea tardivitalis YMTK-2, Levilinea saccharolytica KIBI-1,Longilinea arvoryzae KOME-1, Previously Described as Members of the Anaerolineaceae (Chloroflexi).</title>
        <authorList>
            <person name="Sekiguchi Y."/>
            <person name="Ohashi A."/>
            <person name="Matsuura N."/>
            <person name="Tourlousse M.D."/>
        </authorList>
    </citation>
    <scope>NUCLEOTIDE SEQUENCE [LARGE SCALE GENOMIC DNA]</scope>
    <source>
        <strain evidence="6">KOME-1</strain>
    </source>
</reference>
<accession>A0A0S7BC58</accession>
<evidence type="ECO:0000313" key="7">
    <source>
        <dbReference type="Proteomes" id="UP000055060"/>
    </source>
</evidence>
<feature type="domain" description="Histidine kinase" evidence="4">
    <location>
        <begin position="334"/>
        <end position="547"/>
    </location>
</feature>
<dbReference type="InterPro" id="IPR011006">
    <property type="entry name" value="CheY-like_superfamily"/>
</dbReference>
<evidence type="ECO:0000256" key="3">
    <source>
        <dbReference type="PROSITE-ProRule" id="PRU00169"/>
    </source>
</evidence>
<dbReference type="Pfam" id="PF00072">
    <property type="entry name" value="Response_reg"/>
    <property type="match status" value="1"/>
</dbReference>
<dbReference type="PROSITE" id="PS50110">
    <property type="entry name" value="RESPONSE_REGULATORY"/>
    <property type="match status" value="1"/>
</dbReference>
<evidence type="ECO:0000256" key="1">
    <source>
        <dbReference type="ARBA" id="ARBA00022679"/>
    </source>
</evidence>
<dbReference type="InterPro" id="IPR001789">
    <property type="entry name" value="Sig_transdc_resp-reg_receiver"/>
</dbReference>